<dbReference type="OrthoDB" id="526037at2"/>
<dbReference type="InterPro" id="IPR002575">
    <property type="entry name" value="Aminoglycoside_PTrfase"/>
</dbReference>
<dbReference type="GO" id="GO:0016740">
    <property type="term" value="F:transferase activity"/>
    <property type="evidence" value="ECO:0007669"/>
    <property type="project" value="UniProtKB-KW"/>
</dbReference>
<dbReference type="AlphaFoldDB" id="A0A1M4WXX7"/>
<dbReference type="PANTHER" id="PTHR21064">
    <property type="entry name" value="AMINOGLYCOSIDE PHOSPHOTRANSFERASE DOMAIN-CONTAINING PROTEIN-RELATED"/>
    <property type="match status" value="1"/>
</dbReference>
<dbReference type="Proteomes" id="UP000184368">
    <property type="component" value="Unassembled WGS sequence"/>
</dbReference>
<feature type="domain" description="Aminoglycoside phosphotransferase" evidence="1">
    <location>
        <begin position="19"/>
        <end position="246"/>
    </location>
</feature>
<keyword evidence="2" id="KW-0808">Transferase</keyword>
<dbReference type="PANTHER" id="PTHR21064:SF5">
    <property type="entry name" value="SLR1880 PROTEIN"/>
    <property type="match status" value="1"/>
</dbReference>
<dbReference type="RefSeq" id="WP_073040678.1">
    <property type="nucleotide sequence ID" value="NZ_FQUO01000003.1"/>
</dbReference>
<dbReference type="InterPro" id="IPR050249">
    <property type="entry name" value="Pseudomonas-type_ThrB"/>
</dbReference>
<proteinExistence type="predicted"/>
<evidence type="ECO:0000259" key="1">
    <source>
        <dbReference type="Pfam" id="PF01636"/>
    </source>
</evidence>
<evidence type="ECO:0000313" key="2">
    <source>
        <dbReference type="EMBL" id="SHE85822.1"/>
    </source>
</evidence>
<gene>
    <name evidence="2" type="ORF">SAMN05444008_103174</name>
</gene>
<protein>
    <submittedName>
        <fullName evidence="2">Phosphotransferase enzyme family protein</fullName>
    </submittedName>
</protein>
<reference evidence="2 3" key="1">
    <citation type="submission" date="2016-11" db="EMBL/GenBank/DDBJ databases">
        <authorList>
            <person name="Jaros S."/>
            <person name="Januszkiewicz K."/>
            <person name="Wedrychowicz H."/>
        </authorList>
    </citation>
    <scope>NUCLEOTIDE SEQUENCE [LARGE SCALE GENOMIC DNA]</scope>
    <source>
        <strain evidence="2 3">DSM 26897</strain>
    </source>
</reference>
<keyword evidence="3" id="KW-1185">Reference proteome</keyword>
<organism evidence="2 3">
    <name type="scientific">Cnuella takakiae</name>
    <dbReference type="NCBI Taxonomy" id="1302690"/>
    <lineage>
        <taxon>Bacteria</taxon>
        <taxon>Pseudomonadati</taxon>
        <taxon>Bacteroidota</taxon>
        <taxon>Chitinophagia</taxon>
        <taxon>Chitinophagales</taxon>
        <taxon>Chitinophagaceae</taxon>
        <taxon>Cnuella</taxon>
    </lineage>
</organism>
<dbReference type="Gene3D" id="3.90.1200.10">
    <property type="match status" value="1"/>
</dbReference>
<dbReference type="SUPFAM" id="SSF56112">
    <property type="entry name" value="Protein kinase-like (PK-like)"/>
    <property type="match status" value="1"/>
</dbReference>
<dbReference type="EMBL" id="FQUO01000003">
    <property type="protein sequence ID" value="SHE85822.1"/>
    <property type="molecule type" value="Genomic_DNA"/>
</dbReference>
<dbReference type="InterPro" id="IPR011009">
    <property type="entry name" value="Kinase-like_dom_sf"/>
</dbReference>
<accession>A0A1M4WXX7</accession>
<sequence>MEIGQVLAAYGIEEATASVSPFGSGLINYSWKVQQGDAVFLLQKINHFVFQQPWDIAHNISAIGQYLGKYHPEYLFVAALPALNGRPMVHLPEAGYFRLFPFLQQAHAFDVVATPEQAYEAAVQFGRFTRMLAHFDATRLKPTIPHFHNLPLRFLQFEHAVQEGNPERKQLAARTLAELFDLRHLVRRYEAIAANADFRIRVIHHDTKISNVLFDGRDKGLCVIDLDTVMPGYFISDVGDMMRTYLSPVSEEEQDFSSIEVRLPFYEAIVSGYLQEMQAELSEAECAAFFYAGQFMIYMQALRFITDYLNNDVYYGQRYPGHNLVRAQNQLVLLQRLMEKEPLLCRYQGVRKSA</sequence>
<evidence type="ECO:0000313" key="3">
    <source>
        <dbReference type="Proteomes" id="UP000184368"/>
    </source>
</evidence>
<dbReference type="Pfam" id="PF01636">
    <property type="entry name" value="APH"/>
    <property type="match status" value="1"/>
</dbReference>
<name>A0A1M4WXX7_9BACT</name>
<dbReference type="STRING" id="1302690.BUE76_06525"/>